<dbReference type="Pfam" id="PF14246">
    <property type="entry name" value="TetR_C_7"/>
    <property type="match status" value="1"/>
</dbReference>
<reference evidence="4 5" key="1">
    <citation type="submission" date="2013-03" db="EMBL/GenBank/DDBJ databases">
        <title>Salinisphaera dokdonensis CL-ES53 Genome Sequencing.</title>
        <authorList>
            <person name="Li C."/>
            <person name="Lai Q."/>
            <person name="Shao Z."/>
        </authorList>
    </citation>
    <scope>NUCLEOTIDE SEQUENCE [LARGE SCALE GENOMIC DNA]</scope>
    <source>
        <strain evidence="4 5">CL-ES53</strain>
    </source>
</reference>
<dbReference type="PRINTS" id="PR00455">
    <property type="entry name" value="HTHTETR"/>
</dbReference>
<sequence length="214" mass="22957">MNEIDREQAVATHGKPAQVLDAARALFVEHGFGASSMDAIAARAGVSKATVYAHYASKQALFAATTRRECRRVHERMALPDDVGDLSLSRALTDIGHSFLQAILSQQNLTLLRMVAAELPRFPELGPIFYDSAPGLTLASVSGYLEQARSHGLVDLPDCRLAAGQFLGALRGDSQIRALLGLTPDVDDAEQIVDAAVAMFVARYAIVTPARDGR</sequence>
<dbReference type="InterPro" id="IPR036271">
    <property type="entry name" value="Tet_transcr_reg_TetR-rel_C_sf"/>
</dbReference>
<dbReference type="RefSeq" id="WP_353111585.1">
    <property type="nucleotide sequence ID" value="NZ_APND01000003.1"/>
</dbReference>
<feature type="domain" description="HTH tetR-type" evidence="3">
    <location>
        <begin position="13"/>
        <end position="73"/>
    </location>
</feature>
<accession>A0ABV2B200</accession>
<protein>
    <submittedName>
        <fullName evidence="4">Transcriptional regulator</fullName>
    </submittedName>
</protein>
<dbReference type="InterPro" id="IPR009057">
    <property type="entry name" value="Homeodomain-like_sf"/>
</dbReference>
<evidence type="ECO:0000313" key="5">
    <source>
        <dbReference type="Proteomes" id="UP001460888"/>
    </source>
</evidence>
<dbReference type="InterPro" id="IPR050109">
    <property type="entry name" value="HTH-type_TetR-like_transc_reg"/>
</dbReference>
<evidence type="ECO:0000259" key="3">
    <source>
        <dbReference type="PROSITE" id="PS50977"/>
    </source>
</evidence>
<dbReference type="SUPFAM" id="SSF48498">
    <property type="entry name" value="Tetracyclin repressor-like, C-terminal domain"/>
    <property type="match status" value="1"/>
</dbReference>
<dbReference type="PROSITE" id="PS50977">
    <property type="entry name" value="HTH_TETR_2"/>
    <property type="match status" value="1"/>
</dbReference>
<dbReference type="Gene3D" id="1.10.10.60">
    <property type="entry name" value="Homeodomain-like"/>
    <property type="match status" value="1"/>
</dbReference>
<dbReference type="EMBL" id="APND01000003">
    <property type="protein sequence ID" value="MES1929908.1"/>
    <property type="molecule type" value="Genomic_DNA"/>
</dbReference>
<evidence type="ECO:0000256" key="2">
    <source>
        <dbReference type="PROSITE-ProRule" id="PRU00335"/>
    </source>
</evidence>
<name>A0ABV2B200_9GAMM</name>
<dbReference type="Proteomes" id="UP001460888">
    <property type="component" value="Unassembled WGS sequence"/>
</dbReference>
<feature type="DNA-binding region" description="H-T-H motif" evidence="2">
    <location>
        <begin position="36"/>
        <end position="55"/>
    </location>
</feature>
<evidence type="ECO:0000256" key="1">
    <source>
        <dbReference type="ARBA" id="ARBA00023125"/>
    </source>
</evidence>
<dbReference type="PANTHER" id="PTHR30055:SF146">
    <property type="entry name" value="HTH-TYPE TRANSCRIPTIONAL DUAL REGULATOR CECR"/>
    <property type="match status" value="1"/>
</dbReference>
<dbReference type="InterPro" id="IPR039536">
    <property type="entry name" value="TetR_C_Proteobacteria"/>
</dbReference>
<organism evidence="4 5">
    <name type="scientific">Salinisphaera dokdonensis CL-ES53</name>
    <dbReference type="NCBI Taxonomy" id="1304272"/>
    <lineage>
        <taxon>Bacteria</taxon>
        <taxon>Pseudomonadati</taxon>
        <taxon>Pseudomonadota</taxon>
        <taxon>Gammaproteobacteria</taxon>
        <taxon>Salinisphaerales</taxon>
        <taxon>Salinisphaeraceae</taxon>
        <taxon>Salinisphaera</taxon>
    </lineage>
</organism>
<evidence type="ECO:0000313" key="4">
    <source>
        <dbReference type="EMBL" id="MES1929908.1"/>
    </source>
</evidence>
<dbReference type="Gene3D" id="1.10.357.10">
    <property type="entry name" value="Tetracycline Repressor, domain 2"/>
    <property type="match status" value="1"/>
</dbReference>
<keyword evidence="5" id="KW-1185">Reference proteome</keyword>
<dbReference type="InterPro" id="IPR001647">
    <property type="entry name" value="HTH_TetR"/>
</dbReference>
<proteinExistence type="predicted"/>
<dbReference type="Pfam" id="PF00440">
    <property type="entry name" value="TetR_N"/>
    <property type="match status" value="1"/>
</dbReference>
<comment type="caution">
    <text evidence="4">The sequence shown here is derived from an EMBL/GenBank/DDBJ whole genome shotgun (WGS) entry which is preliminary data.</text>
</comment>
<gene>
    <name evidence="4" type="ORF">SADO_11649</name>
</gene>
<dbReference type="PANTHER" id="PTHR30055">
    <property type="entry name" value="HTH-TYPE TRANSCRIPTIONAL REGULATOR RUTR"/>
    <property type="match status" value="1"/>
</dbReference>
<dbReference type="SUPFAM" id="SSF46689">
    <property type="entry name" value="Homeodomain-like"/>
    <property type="match status" value="1"/>
</dbReference>
<keyword evidence="1 2" id="KW-0238">DNA-binding</keyword>